<dbReference type="CAZy" id="GT4">
    <property type="family name" value="Glycosyltransferase Family 4"/>
</dbReference>
<evidence type="ECO:0000259" key="1">
    <source>
        <dbReference type="Pfam" id="PF00534"/>
    </source>
</evidence>
<protein>
    <submittedName>
        <fullName evidence="2">Glycosyltransferase</fullName>
    </submittedName>
</protein>
<dbReference type="AlphaFoldDB" id="D4J4U1"/>
<dbReference type="EMBL" id="FP929038">
    <property type="protein sequence ID" value="CBK79362.1"/>
    <property type="molecule type" value="Genomic_DNA"/>
</dbReference>
<accession>D4J4U1</accession>
<organism evidence="2 3">
    <name type="scientific">Coprococcus catus GD/7</name>
    <dbReference type="NCBI Taxonomy" id="717962"/>
    <lineage>
        <taxon>Bacteria</taxon>
        <taxon>Bacillati</taxon>
        <taxon>Bacillota</taxon>
        <taxon>Clostridia</taxon>
        <taxon>Lachnospirales</taxon>
        <taxon>Lachnospiraceae</taxon>
        <taxon>Coprococcus</taxon>
    </lineage>
</organism>
<dbReference type="PANTHER" id="PTHR12526:SF630">
    <property type="entry name" value="GLYCOSYLTRANSFERASE"/>
    <property type="match status" value="1"/>
</dbReference>
<reference evidence="2 3" key="2">
    <citation type="submission" date="2010-03" db="EMBL/GenBank/DDBJ databases">
        <authorList>
            <person name="Pajon A."/>
        </authorList>
    </citation>
    <scope>NUCLEOTIDE SEQUENCE [LARGE SCALE GENOMIC DNA]</scope>
    <source>
        <strain evidence="2 3">GD/7</strain>
    </source>
</reference>
<gene>
    <name evidence="2" type="ORF">CC1_04330</name>
</gene>
<dbReference type="PATRIC" id="fig|717962.3.peg.244"/>
<dbReference type="RefSeq" id="WP_015512958.1">
    <property type="nucleotide sequence ID" value="NC_021009.1"/>
</dbReference>
<keyword evidence="2" id="KW-0808">Transferase</keyword>
<dbReference type="Gene3D" id="3.40.50.2000">
    <property type="entry name" value="Glycogen Phosphorylase B"/>
    <property type="match status" value="2"/>
</dbReference>
<dbReference type="InterPro" id="IPR001296">
    <property type="entry name" value="Glyco_trans_1"/>
</dbReference>
<dbReference type="GO" id="GO:0016757">
    <property type="term" value="F:glycosyltransferase activity"/>
    <property type="evidence" value="ECO:0007669"/>
    <property type="project" value="InterPro"/>
</dbReference>
<evidence type="ECO:0000313" key="3">
    <source>
        <dbReference type="Proteomes" id="UP000008798"/>
    </source>
</evidence>
<reference evidence="2 3" key="1">
    <citation type="submission" date="2010-03" db="EMBL/GenBank/DDBJ databases">
        <title>The genome sequence of Coprococcus catus GD/7.</title>
        <authorList>
            <consortium name="metaHIT consortium -- http://www.metahit.eu/"/>
            <person name="Pajon A."/>
            <person name="Turner K."/>
            <person name="Parkhill J."/>
            <person name="Duncan S."/>
            <person name="Flint H."/>
        </authorList>
    </citation>
    <scope>NUCLEOTIDE SEQUENCE [LARGE SCALE GENOMIC DNA]</scope>
    <source>
        <strain evidence="2 3">GD/7</strain>
    </source>
</reference>
<dbReference type="CDD" id="cd03801">
    <property type="entry name" value="GT4_PimA-like"/>
    <property type="match status" value="1"/>
</dbReference>
<dbReference type="Pfam" id="PF00534">
    <property type="entry name" value="Glycos_transf_1"/>
    <property type="match status" value="1"/>
</dbReference>
<name>D4J4U1_9FIRM</name>
<feature type="domain" description="Glycosyl transferase family 1" evidence="1">
    <location>
        <begin position="208"/>
        <end position="351"/>
    </location>
</feature>
<dbReference type="HOGENOM" id="CLU_058587_0_0_9"/>
<dbReference type="KEGG" id="cct:CC1_04330"/>
<dbReference type="PANTHER" id="PTHR12526">
    <property type="entry name" value="GLYCOSYLTRANSFERASE"/>
    <property type="match status" value="1"/>
</dbReference>
<evidence type="ECO:0000313" key="2">
    <source>
        <dbReference type="EMBL" id="CBK79362.1"/>
    </source>
</evidence>
<proteinExistence type="predicted"/>
<sequence>MINVLIATDFKMICKGRDVYLKDTTYNTLKRYKKAFGTVTLCTRAYQNDSTEGFVLANDVVDNYIPITNLLNTLIGKHDKDIEVAVNQCDLVVARVPSIIAYKAATISKNVNKPLFSVAIGCAWDAYWNHAFPGKIIAPYMYKKMKWCMKKTDYALYVTEQFLQNRYPTNCKSIGVSDVVIGEIDRTVIEKRYKKIESMDFSEITVMTSGSVGNKAKGQEYMIKAIPLLNKKGIKVNYLLAGAESPAYLEKIAKQLHVEEQVRFLGLLSTDEVFSYLDKTDIYVQPSLQEGLPRAVVEAMSRGCPVIGARTGGIPELLPDNYIVNRKSSKQIATKIEGLLSKDRMIHASKKNFERATDYNEHTLSARRNEYYSKILSNITAQK</sequence>
<dbReference type="Proteomes" id="UP000008798">
    <property type="component" value="Chromosome"/>
</dbReference>
<dbReference type="SUPFAM" id="SSF53756">
    <property type="entry name" value="UDP-Glycosyltransferase/glycogen phosphorylase"/>
    <property type="match status" value="1"/>
</dbReference>
<dbReference type="STRING" id="717962.CC1_04330"/>